<dbReference type="AlphaFoldDB" id="A0A1T5IGM8"/>
<feature type="binding site" evidence="3">
    <location>
        <position position="145"/>
    </location>
    <ligand>
        <name>NAD(+)</name>
        <dbReference type="ChEBI" id="CHEBI:57540"/>
    </ligand>
</feature>
<dbReference type="Gene3D" id="3.40.50.720">
    <property type="entry name" value="NAD(P)-binding Rossmann-like Domain"/>
    <property type="match status" value="1"/>
</dbReference>
<dbReference type="PANTHER" id="PTHR48075">
    <property type="entry name" value="3-HYDROXYACYL-COA DEHYDROGENASE FAMILY PROTEIN"/>
    <property type="match status" value="1"/>
</dbReference>
<dbReference type="RefSeq" id="WP_079684668.1">
    <property type="nucleotide sequence ID" value="NZ_FUZU01000001.1"/>
</dbReference>
<feature type="domain" description="3-hydroxyacyl-CoA dehydrogenase NAD binding" evidence="5">
    <location>
        <begin position="8"/>
        <end position="185"/>
    </location>
</feature>
<protein>
    <submittedName>
        <fullName evidence="6">3-hydroxybutyryl-CoA dehydrogenase</fullName>
    </submittedName>
</protein>
<sequence length="286" mass="31760">MTIDGIKKIAVIGAGTMGQGIAQLCASSGYTVMLYDVQPELTRAAISNIRKNLELNLEKGRITSDRRDSTISKIEAIGDFRMLQVDLVIEAVIEKVDIKQKIFSELEKINGQDCILLSNTSSISITQIASALKYPSRFAGLHFFNPAPVMKLVEIVRGIATDDSTVNTLKAFSLKISKSAVLTKDSPGFIVNRVARHFYTESLRLLEDNVSDFKNVDILMKSTGFKMGPFELMDLIGIDINYSVTSSMYNAFHQDTKFRPSRIQQQKIEAGFLGRKSGKGFYSYTT</sequence>
<feature type="binding site" evidence="3">
    <location>
        <begin position="13"/>
        <end position="18"/>
    </location>
    <ligand>
        <name>NAD(+)</name>
        <dbReference type="ChEBI" id="CHEBI:57540"/>
    </ligand>
</feature>
<feature type="domain" description="3-hydroxyacyl-CoA dehydrogenase C-terminal" evidence="4">
    <location>
        <begin position="188"/>
        <end position="284"/>
    </location>
</feature>
<dbReference type="PANTHER" id="PTHR48075:SF5">
    <property type="entry name" value="3-HYDROXYBUTYRYL-COA DEHYDROGENASE"/>
    <property type="match status" value="1"/>
</dbReference>
<dbReference type="Proteomes" id="UP000190961">
    <property type="component" value="Unassembled WGS sequence"/>
</dbReference>
<gene>
    <name evidence="6" type="ORF">SAMN05660236_0007</name>
</gene>
<dbReference type="InterPro" id="IPR036291">
    <property type="entry name" value="NAD(P)-bd_dom_sf"/>
</dbReference>
<evidence type="ECO:0000256" key="1">
    <source>
        <dbReference type="ARBA" id="ARBA00023002"/>
    </source>
</evidence>
<dbReference type="GO" id="GO:0006635">
    <property type="term" value="P:fatty acid beta-oxidation"/>
    <property type="evidence" value="ECO:0007669"/>
    <property type="project" value="TreeGrafter"/>
</dbReference>
<organism evidence="6 7">
    <name type="scientific">Ohtaekwangia koreensis</name>
    <dbReference type="NCBI Taxonomy" id="688867"/>
    <lineage>
        <taxon>Bacteria</taxon>
        <taxon>Pseudomonadati</taxon>
        <taxon>Bacteroidota</taxon>
        <taxon>Cytophagia</taxon>
        <taxon>Cytophagales</taxon>
        <taxon>Fulvivirgaceae</taxon>
        <taxon>Ohtaekwangia</taxon>
    </lineage>
</organism>
<evidence type="ECO:0000313" key="7">
    <source>
        <dbReference type="Proteomes" id="UP000190961"/>
    </source>
</evidence>
<feature type="binding site" evidence="3">
    <location>
        <position position="94"/>
    </location>
    <ligand>
        <name>NAD(+)</name>
        <dbReference type="ChEBI" id="CHEBI:57540"/>
    </ligand>
</feature>
<dbReference type="Gene3D" id="1.10.1040.50">
    <property type="match status" value="1"/>
</dbReference>
<dbReference type="GO" id="GO:0008691">
    <property type="term" value="F:3-hydroxybutyryl-CoA dehydrogenase activity"/>
    <property type="evidence" value="ECO:0007669"/>
    <property type="project" value="TreeGrafter"/>
</dbReference>
<feature type="site" description="Important for catalytic activity" evidence="2">
    <location>
        <position position="142"/>
    </location>
</feature>
<dbReference type="InterPro" id="IPR022694">
    <property type="entry name" value="3-OHacyl-CoA_DH"/>
</dbReference>
<dbReference type="InterPro" id="IPR006108">
    <property type="entry name" value="3HC_DH_C"/>
</dbReference>
<name>A0A1T5IGM8_9BACT</name>
<dbReference type="PIRSF" id="PIRSF000105">
    <property type="entry name" value="HCDH"/>
    <property type="match status" value="1"/>
</dbReference>
<dbReference type="Pfam" id="PF02737">
    <property type="entry name" value="3HCDH_N"/>
    <property type="match status" value="1"/>
</dbReference>
<dbReference type="SUPFAM" id="SSF51735">
    <property type="entry name" value="NAD(P)-binding Rossmann-fold domains"/>
    <property type="match status" value="1"/>
</dbReference>
<dbReference type="InterPro" id="IPR008927">
    <property type="entry name" value="6-PGluconate_DH-like_C_sf"/>
</dbReference>
<dbReference type="EMBL" id="FUZU01000001">
    <property type="protein sequence ID" value="SKC38314.1"/>
    <property type="molecule type" value="Genomic_DNA"/>
</dbReference>
<dbReference type="STRING" id="688867.SAMN05660236_0007"/>
<reference evidence="6 7" key="1">
    <citation type="submission" date="2017-02" db="EMBL/GenBank/DDBJ databases">
        <authorList>
            <person name="Peterson S.W."/>
        </authorList>
    </citation>
    <scope>NUCLEOTIDE SEQUENCE [LARGE SCALE GENOMIC DNA]</scope>
    <source>
        <strain evidence="6 7">DSM 25262</strain>
    </source>
</reference>
<dbReference type="GO" id="GO:0070403">
    <property type="term" value="F:NAD+ binding"/>
    <property type="evidence" value="ECO:0007669"/>
    <property type="project" value="InterPro"/>
</dbReference>
<feature type="binding site" evidence="3">
    <location>
        <position position="99"/>
    </location>
    <ligand>
        <name>NAD(+)</name>
        <dbReference type="ChEBI" id="CHEBI:57540"/>
    </ligand>
</feature>
<feature type="binding site" evidence="3">
    <location>
        <position position="121"/>
    </location>
    <ligand>
        <name>NAD(+)</name>
        <dbReference type="ChEBI" id="CHEBI:57540"/>
    </ligand>
</feature>
<evidence type="ECO:0000256" key="3">
    <source>
        <dbReference type="PIRSR" id="PIRSR000105-2"/>
    </source>
</evidence>
<evidence type="ECO:0000256" key="2">
    <source>
        <dbReference type="PIRSR" id="PIRSR000105-1"/>
    </source>
</evidence>
<dbReference type="OrthoDB" id="9771883at2"/>
<evidence type="ECO:0000259" key="5">
    <source>
        <dbReference type="Pfam" id="PF02737"/>
    </source>
</evidence>
<accession>A0A1T5IGM8</accession>
<evidence type="ECO:0000259" key="4">
    <source>
        <dbReference type="Pfam" id="PF00725"/>
    </source>
</evidence>
<dbReference type="Pfam" id="PF00725">
    <property type="entry name" value="3HCDH"/>
    <property type="match status" value="1"/>
</dbReference>
<evidence type="ECO:0000313" key="6">
    <source>
        <dbReference type="EMBL" id="SKC38314.1"/>
    </source>
</evidence>
<feature type="binding site" evidence="3">
    <location>
        <position position="276"/>
    </location>
    <ligand>
        <name>NAD(+)</name>
        <dbReference type="ChEBI" id="CHEBI:57540"/>
    </ligand>
</feature>
<dbReference type="SUPFAM" id="SSF48179">
    <property type="entry name" value="6-phosphogluconate dehydrogenase C-terminal domain-like"/>
    <property type="match status" value="1"/>
</dbReference>
<dbReference type="FunFam" id="3.40.50.720:FF:000009">
    <property type="entry name" value="Fatty oxidation complex, alpha subunit"/>
    <property type="match status" value="1"/>
</dbReference>
<proteinExistence type="predicted"/>
<keyword evidence="1" id="KW-0560">Oxidoreductase</keyword>
<keyword evidence="3" id="KW-0520">NAD</keyword>
<dbReference type="InterPro" id="IPR006176">
    <property type="entry name" value="3-OHacyl-CoA_DH_NAD-bd"/>
</dbReference>
<keyword evidence="7" id="KW-1185">Reference proteome</keyword>
<feature type="binding site" evidence="3">
    <location>
        <position position="36"/>
    </location>
    <ligand>
        <name>NAD(+)</name>
        <dbReference type="ChEBI" id="CHEBI:57540"/>
    </ligand>
</feature>